<sequence>MILITGKNYENVLESKNEEKILFPEYGKNSEELKAFAFSLRGDEIIVTASLELIDLLLERFKRHEGVLIYSDTGESLTFKEAYELRKYLDFDLRGGDFRDEERANVIFCEGKTDSKFFKATYKKLFGFKEVKKVPETLKLIERVFERENYELIKEGGVYLAIIPSEGNSGVIRNLGNFLRAMEVFRFKVNKIGIALDIDESEEVVFQSIRGKLSGFDYQSLGNRFKVEETLIVPLLIGYHVNHGCIDWKKPTVEDLMIELLSRERVIRKIERAINILCIDLKRKLKPKEVIYLAMAAKGFWGNLEGFYEMMIMRSRRRNLESLLRRAKLYDDLAFLGR</sequence>
<reference evidence="1 2" key="2">
    <citation type="journal article" date="2015" name="Genome Announc.">
        <title>Complete Genome Sequence of Hyperthermophilic Piezophilic Archaeon Palaeococcus pacificus DY20341T, Isolated from Deep-Sea Hydrothermal Sediments.</title>
        <authorList>
            <person name="Zeng X."/>
            <person name="Jebbar M."/>
            <person name="Shao Z."/>
        </authorList>
    </citation>
    <scope>NUCLEOTIDE SEQUENCE [LARGE SCALE GENOMIC DNA]</scope>
    <source>
        <strain evidence="1 2">DY20341</strain>
    </source>
</reference>
<organism evidence="1 2">
    <name type="scientific">Palaeococcus pacificus DY20341</name>
    <dbReference type="NCBI Taxonomy" id="1343739"/>
    <lineage>
        <taxon>Archaea</taxon>
        <taxon>Methanobacteriati</taxon>
        <taxon>Methanobacteriota</taxon>
        <taxon>Thermococci</taxon>
        <taxon>Thermococcales</taxon>
        <taxon>Thermococcaceae</taxon>
        <taxon>Palaeococcus</taxon>
    </lineage>
</organism>
<dbReference type="HOGENOM" id="CLU_815405_0_0_2"/>
<gene>
    <name evidence="1" type="ORF">PAP_05405</name>
</gene>
<dbReference type="SUPFAM" id="SSF160945">
    <property type="entry name" value="PH0156-like"/>
    <property type="match status" value="1"/>
</dbReference>
<dbReference type="Gene3D" id="1.10.3490.10">
    <property type="entry name" value="PH0156-like"/>
    <property type="match status" value="1"/>
</dbReference>
<dbReference type="Gene3D" id="3.40.50.10620">
    <property type="entry name" value="PH0156-like domains"/>
    <property type="match status" value="1"/>
</dbReference>
<dbReference type="Proteomes" id="UP000027981">
    <property type="component" value="Chromosome"/>
</dbReference>
<dbReference type="KEGG" id="ppac:PAP_05405"/>
<dbReference type="RefSeq" id="WP_048165038.1">
    <property type="nucleotide sequence ID" value="NZ_CP006019.1"/>
</dbReference>
<dbReference type="eggNOG" id="arCOG05094">
    <property type="taxonomic scope" value="Archaea"/>
</dbReference>
<name>A0A075LT41_9EURY</name>
<proteinExistence type="predicted"/>
<dbReference type="STRING" id="1343739.PAP_05405"/>
<evidence type="ECO:0000313" key="1">
    <source>
        <dbReference type="EMBL" id="AIF69484.1"/>
    </source>
</evidence>
<dbReference type="OrthoDB" id="94677at2157"/>
<reference evidence="2" key="1">
    <citation type="submission" date="2013-06" db="EMBL/GenBank/DDBJ databases">
        <title>Complete Genome Sequence of Hyperthermophilic Palaeococcus pacificus DY20341T, Isolated from a Deep-Sea Hydrothermal Sediments.</title>
        <authorList>
            <person name="Zeng X."/>
            <person name="Shao Z."/>
        </authorList>
    </citation>
    <scope>NUCLEOTIDE SEQUENCE [LARGE SCALE GENOMIC DNA]</scope>
    <source>
        <strain evidence="2">DY20341</strain>
    </source>
</reference>
<protein>
    <submittedName>
        <fullName evidence="1">Uncharacterized protein</fullName>
    </submittedName>
</protein>
<dbReference type="AlphaFoldDB" id="A0A075LT41"/>
<dbReference type="EMBL" id="CP006019">
    <property type="protein sequence ID" value="AIF69484.1"/>
    <property type="molecule type" value="Genomic_DNA"/>
</dbReference>
<keyword evidence="2" id="KW-1185">Reference proteome</keyword>
<dbReference type="InterPro" id="IPR024508">
    <property type="entry name" value="DUF3226"/>
</dbReference>
<evidence type="ECO:0000313" key="2">
    <source>
        <dbReference type="Proteomes" id="UP000027981"/>
    </source>
</evidence>
<dbReference type="Pfam" id="PF11536">
    <property type="entry name" value="DUF3226"/>
    <property type="match status" value="1"/>
</dbReference>
<dbReference type="GeneID" id="24842203"/>
<accession>A0A075LT41</accession>